<dbReference type="EMBL" id="LR797067">
    <property type="protein sequence ID" value="CAB4184566.1"/>
    <property type="molecule type" value="Genomic_DNA"/>
</dbReference>
<protein>
    <submittedName>
        <fullName evidence="2">Uncharacterized protein</fullName>
    </submittedName>
</protein>
<dbReference type="EMBL" id="LR797421">
    <property type="protein sequence ID" value="CAB4215449.1"/>
    <property type="molecule type" value="Genomic_DNA"/>
</dbReference>
<proteinExistence type="predicted"/>
<sequence>MSKKNRKKVIFTLTMPKTEIPFAQLSTSLKRFGKMRADFESLALRVEVIDFRK</sequence>
<organism evidence="2">
    <name type="scientific">uncultured Caudovirales phage</name>
    <dbReference type="NCBI Taxonomy" id="2100421"/>
    <lineage>
        <taxon>Viruses</taxon>
        <taxon>Duplodnaviria</taxon>
        <taxon>Heunggongvirae</taxon>
        <taxon>Uroviricota</taxon>
        <taxon>Caudoviricetes</taxon>
        <taxon>Peduoviridae</taxon>
        <taxon>Maltschvirus</taxon>
        <taxon>Maltschvirus maltsch</taxon>
    </lineage>
</organism>
<accession>A0A6J5SL46</accession>
<name>A0A6J5SL46_9CAUD</name>
<gene>
    <name evidence="1" type="ORF">UFOVP1121_29</name>
    <name evidence="2" type="ORF">UFOVP1482_28</name>
</gene>
<evidence type="ECO:0000313" key="2">
    <source>
        <dbReference type="EMBL" id="CAB4215449.1"/>
    </source>
</evidence>
<reference evidence="2" key="1">
    <citation type="submission" date="2020-05" db="EMBL/GenBank/DDBJ databases">
        <authorList>
            <person name="Chiriac C."/>
            <person name="Salcher M."/>
            <person name="Ghai R."/>
            <person name="Kavagutti S V."/>
        </authorList>
    </citation>
    <scope>NUCLEOTIDE SEQUENCE</scope>
</reference>
<evidence type="ECO:0000313" key="1">
    <source>
        <dbReference type="EMBL" id="CAB4184566.1"/>
    </source>
</evidence>